<proteinExistence type="predicted"/>
<feature type="region of interest" description="Disordered" evidence="1">
    <location>
        <begin position="359"/>
        <end position="379"/>
    </location>
</feature>
<evidence type="ECO:0000313" key="2">
    <source>
        <dbReference type="EMBL" id="MPY38593.1"/>
    </source>
</evidence>
<dbReference type="AlphaFoldDB" id="A0A5N8VTM9"/>
<reference evidence="2 3" key="1">
    <citation type="submission" date="2019-07" db="EMBL/GenBank/DDBJ databases">
        <title>New species of Amycolatopsis and Streptomyces.</title>
        <authorList>
            <person name="Duangmal K."/>
            <person name="Teo W.F.A."/>
            <person name="Lipun K."/>
        </authorList>
    </citation>
    <scope>NUCLEOTIDE SEQUENCE [LARGE SCALE GENOMIC DNA]</scope>
    <source>
        <strain evidence="2 3">TISTR 2346</strain>
    </source>
</reference>
<dbReference type="GO" id="GO:0016740">
    <property type="term" value="F:transferase activity"/>
    <property type="evidence" value="ECO:0007669"/>
    <property type="project" value="UniProtKB-KW"/>
</dbReference>
<protein>
    <submittedName>
        <fullName evidence="2">GNAT family N-acetyltransferase</fullName>
    </submittedName>
</protein>
<dbReference type="SUPFAM" id="SSF55729">
    <property type="entry name" value="Acyl-CoA N-acyltransferases (Nat)"/>
    <property type="match status" value="1"/>
</dbReference>
<organism evidence="2 3">
    <name type="scientific">Streptomyces phyllanthi</name>
    <dbReference type="NCBI Taxonomy" id="1803180"/>
    <lineage>
        <taxon>Bacteria</taxon>
        <taxon>Bacillati</taxon>
        <taxon>Actinomycetota</taxon>
        <taxon>Actinomycetes</taxon>
        <taxon>Kitasatosporales</taxon>
        <taxon>Streptomycetaceae</taxon>
        <taxon>Streptomyces</taxon>
    </lineage>
</organism>
<name>A0A5N8VTM9_9ACTN</name>
<dbReference type="OrthoDB" id="8181984at2"/>
<dbReference type="EMBL" id="VJZE01000003">
    <property type="protein sequence ID" value="MPY38593.1"/>
    <property type="molecule type" value="Genomic_DNA"/>
</dbReference>
<dbReference type="Gene3D" id="3.40.630.30">
    <property type="match status" value="1"/>
</dbReference>
<sequence length="379" mass="41521">MLSLGDVADAEWDAVAAAGGLYASHAWLSSIEAEPGARAGYLLARREGRLAGALPWYEVDLEYNPFYALSRHLDILGLDGAWTMAGARRGYRFELPGALSPDAAAVTDVLVDAALEEAARRGERGLLFPFVTTSTAKLLWERGAVVALDGAESSILTGGAPFDDYLATLPSKRRIAARHEYSTFLKAGYELGVEKLADCCEEAAPLLGQLQRKYGHDAHDEGMLQYLAGQLEVLGRYSIVFTARRAGKLIGFSLMYEFGDVLYARAVGFDYALMGKAFEYYALCYYVPIEYMHQKGLRELHLGMETYRAKVARGAVLSPLWSVALPGGPSPRPTVPPSDTSKWRLEYGPRAVTAEQWQPPWAVDWDTHGTAGDRNEGAR</sequence>
<evidence type="ECO:0000313" key="3">
    <source>
        <dbReference type="Proteomes" id="UP000326979"/>
    </source>
</evidence>
<dbReference type="InterPro" id="IPR007434">
    <property type="entry name" value="FemAB-like"/>
</dbReference>
<dbReference type="RefSeq" id="WP_152779331.1">
    <property type="nucleotide sequence ID" value="NZ_BAABEQ010000014.1"/>
</dbReference>
<comment type="caution">
    <text evidence="2">The sequence shown here is derived from an EMBL/GenBank/DDBJ whole genome shotgun (WGS) entry which is preliminary data.</text>
</comment>
<keyword evidence="2" id="KW-0808">Transferase</keyword>
<dbReference type="Pfam" id="PF04339">
    <property type="entry name" value="FemAB_like"/>
    <property type="match status" value="1"/>
</dbReference>
<dbReference type="InterPro" id="IPR016181">
    <property type="entry name" value="Acyl_CoA_acyltransferase"/>
</dbReference>
<feature type="compositionally biased region" description="Basic and acidic residues" evidence="1">
    <location>
        <begin position="365"/>
        <end position="379"/>
    </location>
</feature>
<keyword evidence="3" id="KW-1185">Reference proteome</keyword>
<evidence type="ECO:0000256" key="1">
    <source>
        <dbReference type="SAM" id="MobiDB-lite"/>
    </source>
</evidence>
<dbReference type="Proteomes" id="UP000326979">
    <property type="component" value="Unassembled WGS sequence"/>
</dbReference>
<accession>A0A5N8VTM9</accession>
<gene>
    <name evidence="2" type="ORF">FNH04_01030</name>
</gene>